<comment type="caution">
    <text evidence="3">The sequence shown here is derived from an EMBL/GenBank/DDBJ whole genome shotgun (WGS) entry which is preliminary data.</text>
</comment>
<sequence length="187" mass="20391">MTDVCRGSLWHKLLHSMTIVGLKPQVNRNSSFHSKYDIFCYAKASYNQILRFRMGLGEHVNRVPTVESNTIIGLLDYGIWPESGQNQKALVIWVLSLHPRSGKEYVTVVPILHATKTIGHGTHTASTTGGNQVNHVSLFNGLAEGNARGAVPLTRIAVYKACWLGSCISDAIMAAFDDAISDGIDIG</sequence>
<organism evidence="3 4">
    <name type="scientific">Stephania japonica</name>
    <dbReference type="NCBI Taxonomy" id="461633"/>
    <lineage>
        <taxon>Eukaryota</taxon>
        <taxon>Viridiplantae</taxon>
        <taxon>Streptophyta</taxon>
        <taxon>Embryophyta</taxon>
        <taxon>Tracheophyta</taxon>
        <taxon>Spermatophyta</taxon>
        <taxon>Magnoliopsida</taxon>
        <taxon>Ranunculales</taxon>
        <taxon>Menispermaceae</taxon>
        <taxon>Menispermoideae</taxon>
        <taxon>Cissampelideae</taxon>
        <taxon>Stephania</taxon>
    </lineage>
</organism>
<keyword evidence="2" id="KW-0732">Signal</keyword>
<gene>
    <name evidence="3" type="ORF">Sjap_012734</name>
</gene>
<dbReference type="SUPFAM" id="SSF52743">
    <property type="entry name" value="Subtilisin-like"/>
    <property type="match status" value="1"/>
</dbReference>
<dbReference type="GO" id="GO:0004252">
    <property type="term" value="F:serine-type endopeptidase activity"/>
    <property type="evidence" value="ECO:0007669"/>
    <property type="project" value="InterPro"/>
</dbReference>
<keyword evidence="4" id="KW-1185">Reference proteome</keyword>
<dbReference type="Proteomes" id="UP001417504">
    <property type="component" value="Unassembled WGS sequence"/>
</dbReference>
<dbReference type="PANTHER" id="PTHR10795">
    <property type="entry name" value="PROPROTEIN CONVERTASE SUBTILISIN/KEXIN"/>
    <property type="match status" value="1"/>
</dbReference>
<evidence type="ECO:0000313" key="3">
    <source>
        <dbReference type="EMBL" id="KAK9123132.1"/>
    </source>
</evidence>
<dbReference type="EMBL" id="JBBNAE010000005">
    <property type="protein sequence ID" value="KAK9123132.1"/>
    <property type="molecule type" value="Genomic_DNA"/>
</dbReference>
<evidence type="ECO:0000256" key="2">
    <source>
        <dbReference type="ARBA" id="ARBA00022729"/>
    </source>
</evidence>
<proteinExistence type="inferred from homology"/>
<comment type="similarity">
    <text evidence="1">Belongs to the peptidase S8 family.</text>
</comment>
<evidence type="ECO:0000256" key="1">
    <source>
        <dbReference type="ARBA" id="ARBA00011073"/>
    </source>
</evidence>
<name>A0AAP0IWG2_9MAGN</name>
<dbReference type="Gene3D" id="3.40.50.200">
    <property type="entry name" value="Peptidase S8/S53 domain"/>
    <property type="match status" value="1"/>
</dbReference>
<reference evidence="3 4" key="1">
    <citation type="submission" date="2024-01" db="EMBL/GenBank/DDBJ databases">
        <title>Genome assemblies of Stephania.</title>
        <authorList>
            <person name="Yang L."/>
        </authorList>
    </citation>
    <scope>NUCLEOTIDE SEQUENCE [LARGE SCALE GENOMIC DNA]</scope>
    <source>
        <strain evidence="3">QJT</strain>
        <tissue evidence="3">Leaf</tissue>
    </source>
</reference>
<evidence type="ECO:0000313" key="4">
    <source>
        <dbReference type="Proteomes" id="UP001417504"/>
    </source>
</evidence>
<dbReference type="InterPro" id="IPR045051">
    <property type="entry name" value="SBT"/>
</dbReference>
<protein>
    <submittedName>
        <fullName evidence="3">Uncharacterized protein</fullName>
    </submittedName>
</protein>
<dbReference type="AlphaFoldDB" id="A0AAP0IWG2"/>
<dbReference type="GO" id="GO:0006508">
    <property type="term" value="P:proteolysis"/>
    <property type="evidence" value="ECO:0007669"/>
    <property type="project" value="InterPro"/>
</dbReference>
<accession>A0AAP0IWG2</accession>
<dbReference type="InterPro" id="IPR036852">
    <property type="entry name" value="Peptidase_S8/S53_dom_sf"/>
</dbReference>